<name>A0ABU2G4P0_9EURY</name>
<keyword evidence="1" id="KW-1133">Transmembrane helix</keyword>
<dbReference type="RefSeq" id="WP_310929725.1">
    <property type="nucleotide sequence ID" value="NZ_JAMQOQ010000004.1"/>
</dbReference>
<feature type="transmembrane region" description="Helical" evidence="1">
    <location>
        <begin position="20"/>
        <end position="39"/>
    </location>
</feature>
<feature type="transmembrane region" description="Helical" evidence="1">
    <location>
        <begin position="51"/>
        <end position="74"/>
    </location>
</feature>
<gene>
    <name evidence="2" type="ORF">NDI79_16455</name>
</gene>
<accession>A0ABU2G4P0</accession>
<proteinExistence type="predicted"/>
<protein>
    <recommendedName>
        <fullName evidence="4">Cox cluster protein</fullName>
    </recommendedName>
</protein>
<reference evidence="2 3" key="1">
    <citation type="submission" date="2022-06" db="EMBL/GenBank/DDBJ databases">
        <title>Halogeometricum sp. a new haloarchaeum isolate from saline soil.</title>
        <authorList>
            <person name="Strakova D."/>
            <person name="Galisteo C."/>
            <person name="Sanchez-Porro C."/>
            <person name="Ventosa A."/>
        </authorList>
    </citation>
    <scope>NUCLEOTIDE SEQUENCE [LARGE SCALE GENOMIC DNA]</scope>
    <source>
        <strain evidence="3">S3BR25-2</strain>
    </source>
</reference>
<evidence type="ECO:0008006" key="4">
    <source>
        <dbReference type="Google" id="ProtNLM"/>
    </source>
</evidence>
<keyword evidence="1" id="KW-0472">Membrane</keyword>
<dbReference type="Proteomes" id="UP001254813">
    <property type="component" value="Unassembled WGS sequence"/>
</dbReference>
<keyword evidence="1" id="KW-0812">Transmembrane</keyword>
<evidence type="ECO:0000313" key="3">
    <source>
        <dbReference type="Proteomes" id="UP001254813"/>
    </source>
</evidence>
<organism evidence="2 3">
    <name type="scientific">Halogeometricum luteum</name>
    <dbReference type="NCBI Taxonomy" id="2950537"/>
    <lineage>
        <taxon>Archaea</taxon>
        <taxon>Methanobacteriati</taxon>
        <taxon>Methanobacteriota</taxon>
        <taxon>Stenosarchaea group</taxon>
        <taxon>Halobacteria</taxon>
        <taxon>Halobacteriales</taxon>
        <taxon>Haloferacaceae</taxon>
        <taxon>Halogeometricum</taxon>
    </lineage>
</organism>
<dbReference type="InterPro" id="IPR046506">
    <property type="entry name" value="DUF6684"/>
</dbReference>
<sequence>MSPSLRSVAGFDYETLLDITVNLVPMGILLFFVGVNLVFNPYPYDPFAMNLTHALTLIPFVFLGLLTIVSARVISASGDESGDNEAVPESDKL</sequence>
<dbReference type="EMBL" id="JAMQOQ010000004">
    <property type="protein sequence ID" value="MDS0295767.1"/>
    <property type="molecule type" value="Genomic_DNA"/>
</dbReference>
<keyword evidence="3" id="KW-1185">Reference proteome</keyword>
<evidence type="ECO:0000313" key="2">
    <source>
        <dbReference type="EMBL" id="MDS0295767.1"/>
    </source>
</evidence>
<dbReference type="Pfam" id="PF20389">
    <property type="entry name" value="DUF6684"/>
    <property type="match status" value="1"/>
</dbReference>
<comment type="caution">
    <text evidence="2">The sequence shown here is derived from an EMBL/GenBank/DDBJ whole genome shotgun (WGS) entry which is preliminary data.</text>
</comment>
<evidence type="ECO:0000256" key="1">
    <source>
        <dbReference type="SAM" id="Phobius"/>
    </source>
</evidence>